<dbReference type="InParanoid" id="A0A804PYE6"/>
<evidence type="ECO:0000313" key="2">
    <source>
        <dbReference type="Proteomes" id="UP000007305"/>
    </source>
</evidence>
<sequence length="133" mass="15422">MRRISCPVRTLIGPVYTSGSEYLASSAVGSRDTGMPLLLAPLNDAFQREDRRHSPNNRMRRLHTQRGRCQNDAFQFLPDVRVQRCLPSCKCQWNEHSKPGEYSHQACKKRAYATMQQQQPDHFFQVSTTRLLR</sequence>
<evidence type="ECO:0000313" key="1">
    <source>
        <dbReference type="EnsemblPlants" id="Zm00001eb284810_P001"/>
    </source>
</evidence>
<name>A0A804PYE6_MAIZE</name>
<accession>A0A804PYE6</accession>
<dbReference type="EnsemblPlants" id="Zm00001eb284810_T001">
    <property type="protein sequence ID" value="Zm00001eb284810_P001"/>
    <property type="gene ID" value="Zm00001eb284810"/>
</dbReference>
<reference evidence="1" key="3">
    <citation type="submission" date="2021-05" db="UniProtKB">
        <authorList>
            <consortium name="EnsemblPlants"/>
        </authorList>
    </citation>
    <scope>IDENTIFICATION</scope>
    <source>
        <strain evidence="1">cv. B73</strain>
    </source>
</reference>
<organism evidence="1 2">
    <name type="scientific">Zea mays</name>
    <name type="common">Maize</name>
    <dbReference type="NCBI Taxonomy" id="4577"/>
    <lineage>
        <taxon>Eukaryota</taxon>
        <taxon>Viridiplantae</taxon>
        <taxon>Streptophyta</taxon>
        <taxon>Embryophyta</taxon>
        <taxon>Tracheophyta</taxon>
        <taxon>Spermatophyta</taxon>
        <taxon>Magnoliopsida</taxon>
        <taxon>Liliopsida</taxon>
        <taxon>Poales</taxon>
        <taxon>Poaceae</taxon>
        <taxon>PACMAD clade</taxon>
        <taxon>Panicoideae</taxon>
        <taxon>Andropogonodae</taxon>
        <taxon>Andropogoneae</taxon>
        <taxon>Tripsacinae</taxon>
        <taxon>Zea</taxon>
    </lineage>
</organism>
<protein>
    <submittedName>
        <fullName evidence="1">Uncharacterized protein</fullName>
    </submittedName>
</protein>
<reference evidence="2" key="1">
    <citation type="journal article" date="2009" name="Science">
        <title>The B73 maize genome: complexity, diversity, and dynamics.</title>
        <authorList>
            <person name="Schnable P.S."/>
            <person name="Ware D."/>
            <person name="Fulton R.S."/>
            <person name="Stein J.C."/>
            <person name="Wei F."/>
            <person name="Pasternak S."/>
            <person name="Liang C."/>
            <person name="Zhang J."/>
            <person name="Fulton L."/>
            <person name="Graves T.A."/>
            <person name="Minx P."/>
            <person name="Reily A.D."/>
            <person name="Courtney L."/>
            <person name="Kruchowski S.S."/>
            <person name="Tomlinson C."/>
            <person name="Strong C."/>
            <person name="Delehaunty K."/>
            <person name="Fronick C."/>
            <person name="Courtney B."/>
            <person name="Rock S.M."/>
            <person name="Belter E."/>
            <person name="Du F."/>
            <person name="Kim K."/>
            <person name="Abbott R.M."/>
            <person name="Cotton M."/>
            <person name="Levy A."/>
            <person name="Marchetto P."/>
            <person name="Ochoa K."/>
            <person name="Jackson S.M."/>
            <person name="Gillam B."/>
            <person name="Chen W."/>
            <person name="Yan L."/>
            <person name="Higginbotham J."/>
            <person name="Cardenas M."/>
            <person name="Waligorski J."/>
            <person name="Applebaum E."/>
            <person name="Phelps L."/>
            <person name="Falcone J."/>
            <person name="Kanchi K."/>
            <person name="Thane T."/>
            <person name="Scimone A."/>
            <person name="Thane N."/>
            <person name="Henke J."/>
            <person name="Wang T."/>
            <person name="Ruppert J."/>
            <person name="Shah N."/>
            <person name="Rotter K."/>
            <person name="Hodges J."/>
            <person name="Ingenthron E."/>
            <person name="Cordes M."/>
            <person name="Kohlberg S."/>
            <person name="Sgro J."/>
            <person name="Delgado B."/>
            <person name="Mead K."/>
            <person name="Chinwalla A."/>
            <person name="Leonard S."/>
            <person name="Crouse K."/>
            <person name="Collura K."/>
            <person name="Kudrna D."/>
            <person name="Currie J."/>
            <person name="He R."/>
            <person name="Angelova A."/>
            <person name="Rajasekar S."/>
            <person name="Mueller T."/>
            <person name="Lomeli R."/>
            <person name="Scara G."/>
            <person name="Ko A."/>
            <person name="Delaney K."/>
            <person name="Wissotski M."/>
            <person name="Lopez G."/>
            <person name="Campos D."/>
            <person name="Braidotti M."/>
            <person name="Ashley E."/>
            <person name="Golser W."/>
            <person name="Kim H."/>
            <person name="Lee S."/>
            <person name="Lin J."/>
            <person name="Dujmic Z."/>
            <person name="Kim W."/>
            <person name="Talag J."/>
            <person name="Zuccolo A."/>
            <person name="Fan C."/>
            <person name="Sebastian A."/>
            <person name="Kramer M."/>
            <person name="Spiegel L."/>
            <person name="Nascimento L."/>
            <person name="Zutavern T."/>
            <person name="Miller B."/>
            <person name="Ambroise C."/>
            <person name="Muller S."/>
            <person name="Spooner W."/>
            <person name="Narechania A."/>
            <person name="Ren L."/>
            <person name="Wei S."/>
            <person name="Kumari S."/>
            <person name="Faga B."/>
            <person name="Levy M.J."/>
            <person name="McMahan L."/>
            <person name="Van Buren P."/>
            <person name="Vaughn M.W."/>
            <person name="Ying K."/>
            <person name="Yeh C.-T."/>
            <person name="Emrich S.J."/>
            <person name="Jia Y."/>
            <person name="Kalyanaraman A."/>
            <person name="Hsia A.-P."/>
            <person name="Barbazuk W.B."/>
            <person name="Baucom R.S."/>
            <person name="Brutnell T.P."/>
            <person name="Carpita N.C."/>
            <person name="Chaparro C."/>
            <person name="Chia J.-M."/>
            <person name="Deragon J.-M."/>
            <person name="Estill J.C."/>
            <person name="Fu Y."/>
            <person name="Jeddeloh J.A."/>
            <person name="Han Y."/>
            <person name="Lee H."/>
            <person name="Li P."/>
            <person name="Lisch D.R."/>
            <person name="Liu S."/>
            <person name="Liu Z."/>
            <person name="Nagel D.H."/>
            <person name="McCann M.C."/>
            <person name="SanMiguel P."/>
            <person name="Myers A.M."/>
            <person name="Nettleton D."/>
            <person name="Nguyen J."/>
            <person name="Penning B.W."/>
            <person name="Ponnala L."/>
            <person name="Schneider K.L."/>
            <person name="Schwartz D.C."/>
            <person name="Sharma A."/>
            <person name="Soderlund C."/>
            <person name="Springer N.M."/>
            <person name="Sun Q."/>
            <person name="Wang H."/>
            <person name="Waterman M."/>
            <person name="Westerman R."/>
            <person name="Wolfgruber T.K."/>
            <person name="Yang L."/>
            <person name="Yu Y."/>
            <person name="Zhang L."/>
            <person name="Zhou S."/>
            <person name="Zhu Q."/>
            <person name="Bennetzen J.L."/>
            <person name="Dawe R.K."/>
            <person name="Jiang J."/>
            <person name="Jiang N."/>
            <person name="Presting G.G."/>
            <person name="Wessler S.R."/>
            <person name="Aluru S."/>
            <person name="Martienssen R.A."/>
            <person name="Clifton S.W."/>
            <person name="McCombie W.R."/>
            <person name="Wing R.A."/>
            <person name="Wilson R.K."/>
        </authorList>
    </citation>
    <scope>NUCLEOTIDE SEQUENCE [LARGE SCALE GENOMIC DNA]</scope>
    <source>
        <strain evidence="2">cv. B73</strain>
    </source>
</reference>
<dbReference type="Gramene" id="Zm00001eb284810_T001">
    <property type="protein sequence ID" value="Zm00001eb284810_P001"/>
    <property type="gene ID" value="Zm00001eb284810"/>
</dbReference>
<dbReference type="AlphaFoldDB" id="A0A804PYE6"/>
<reference evidence="1" key="2">
    <citation type="submission" date="2019-07" db="EMBL/GenBank/DDBJ databases">
        <authorList>
            <person name="Seetharam A."/>
            <person name="Woodhouse M."/>
            <person name="Cannon E."/>
        </authorList>
    </citation>
    <scope>NUCLEOTIDE SEQUENCE [LARGE SCALE GENOMIC DNA]</scope>
    <source>
        <strain evidence="1">cv. B73</strain>
    </source>
</reference>
<keyword evidence="2" id="KW-1185">Reference proteome</keyword>
<proteinExistence type="predicted"/>
<dbReference type="Proteomes" id="UP000007305">
    <property type="component" value="Chromosome 6"/>
</dbReference>